<evidence type="ECO:0000313" key="1">
    <source>
        <dbReference type="EnsemblPlants" id="PGSC0003DMT400049021"/>
    </source>
</evidence>
<evidence type="ECO:0008006" key="3">
    <source>
        <dbReference type="Google" id="ProtNLM"/>
    </source>
</evidence>
<dbReference type="STRING" id="4113.M1BN56"/>
<dbReference type="EnsemblPlants" id="PGSC0003DMT400049021">
    <property type="protein sequence ID" value="PGSC0003DMT400049021"/>
    <property type="gene ID" value="PGSC0003DMG400019052"/>
</dbReference>
<keyword evidence="2" id="KW-1185">Reference proteome</keyword>
<dbReference type="AlphaFoldDB" id="M1BN56"/>
<dbReference type="GO" id="GO:0006362">
    <property type="term" value="P:transcription elongation by RNA polymerase I"/>
    <property type="evidence" value="ECO:0000318"/>
    <property type="project" value="GO_Central"/>
</dbReference>
<organism evidence="1 2">
    <name type="scientific">Solanum tuberosum</name>
    <name type="common">Potato</name>
    <dbReference type="NCBI Taxonomy" id="4113"/>
    <lineage>
        <taxon>Eukaryota</taxon>
        <taxon>Viridiplantae</taxon>
        <taxon>Streptophyta</taxon>
        <taxon>Embryophyta</taxon>
        <taxon>Tracheophyta</taxon>
        <taxon>Spermatophyta</taxon>
        <taxon>Magnoliopsida</taxon>
        <taxon>eudicotyledons</taxon>
        <taxon>Gunneridae</taxon>
        <taxon>Pentapetalae</taxon>
        <taxon>asterids</taxon>
        <taxon>lamiids</taxon>
        <taxon>Solanales</taxon>
        <taxon>Solanaceae</taxon>
        <taxon>Solanoideae</taxon>
        <taxon>Solaneae</taxon>
        <taxon>Solanum</taxon>
    </lineage>
</organism>
<evidence type="ECO:0000313" key="2">
    <source>
        <dbReference type="Proteomes" id="UP000011115"/>
    </source>
</evidence>
<reference evidence="1" key="2">
    <citation type="submission" date="2015-06" db="UniProtKB">
        <authorList>
            <consortium name="EnsemblPlants"/>
        </authorList>
    </citation>
    <scope>IDENTIFICATION</scope>
    <source>
        <strain evidence="1">DM1-3 516 R44</strain>
    </source>
</reference>
<dbReference type="Gramene" id="PGSC0003DMT400049021">
    <property type="protein sequence ID" value="PGSC0003DMT400049021"/>
    <property type="gene ID" value="PGSC0003DMG400019052"/>
</dbReference>
<accession>M1BN56</accession>
<dbReference type="GO" id="GO:0005736">
    <property type="term" value="C:RNA polymerase I complex"/>
    <property type="evidence" value="ECO:0000318"/>
    <property type="project" value="GO_Central"/>
</dbReference>
<protein>
    <recommendedName>
        <fullName evidence="3">S1 motif domain-containing protein</fullName>
    </recommendedName>
</protein>
<dbReference type="Proteomes" id="UP000011115">
    <property type="component" value="Unassembled WGS sequence"/>
</dbReference>
<proteinExistence type="predicted"/>
<reference evidence="2" key="1">
    <citation type="journal article" date="2011" name="Nature">
        <title>Genome sequence and analysis of the tuber crop potato.</title>
        <authorList>
            <consortium name="The Potato Genome Sequencing Consortium"/>
        </authorList>
    </citation>
    <scope>NUCLEOTIDE SEQUENCE [LARGE SCALE GENOMIC DNA]</scope>
    <source>
        <strain evidence="2">cv. DM1-3 516 R44</strain>
    </source>
</reference>
<sequence length="104" mass="11694">MATAEKRFNEALDGVVLTYEPKFSSNLAKILPGIHPYFEGEVVKVGQQSIHIIVLGLSSAVIADEDIQEDFKYKIKHGKEVFVSKSHKNHRIKVGTTLRFVVKK</sequence>
<name>M1BN56_SOLTU</name>
<dbReference type="eggNOG" id="KOG4134">
    <property type="taxonomic scope" value="Eukaryota"/>
</dbReference>
<dbReference type="PaxDb" id="4113-PGSC0003DMT400049021"/>
<dbReference type="InParanoid" id="M1BN56"/>
<dbReference type="HOGENOM" id="CLU_2254981_0_0_1"/>